<evidence type="ECO:0000256" key="4">
    <source>
        <dbReference type="ARBA" id="ARBA00022679"/>
    </source>
</evidence>
<organism evidence="13 14">
    <name type="scientific">Candidatus Scatousia excrementipullorum</name>
    <dbReference type="NCBI Taxonomy" id="2840936"/>
    <lineage>
        <taxon>Bacteria</taxon>
        <taxon>Candidatus Scatousia</taxon>
    </lineage>
</organism>
<keyword evidence="5" id="KW-0819">tRNA processing</keyword>
<dbReference type="GO" id="GO:0046872">
    <property type="term" value="F:metal ion binding"/>
    <property type="evidence" value="ECO:0007669"/>
    <property type="project" value="UniProtKB-KW"/>
</dbReference>
<dbReference type="GO" id="GO:0000049">
    <property type="term" value="F:tRNA binding"/>
    <property type="evidence" value="ECO:0007669"/>
    <property type="project" value="UniProtKB-KW"/>
</dbReference>
<dbReference type="SUPFAM" id="SSF81891">
    <property type="entry name" value="Poly A polymerase C-terminal region-like"/>
    <property type="match status" value="1"/>
</dbReference>
<dbReference type="Gene3D" id="1.10.3090.10">
    <property type="entry name" value="cca-adding enzyme, domain 2"/>
    <property type="match status" value="1"/>
</dbReference>
<dbReference type="SUPFAM" id="SSF81301">
    <property type="entry name" value="Nucleotidyltransferase"/>
    <property type="match status" value="1"/>
</dbReference>
<name>A0A9D9DMH0_9BACT</name>
<keyword evidence="3" id="KW-0820">tRNA-binding</keyword>
<reference evidence="13" key="1">
    <citation type="submission" date="2020-10" db="EMBL/GenBank/DDBJ databases">
        <authorList>
            <person name="Gilroy R."/>
        </authorList>
    </citation>
    <scope>NUCLEOTIDE SEQUENCE</scope>
    <source>
        <strain evidence="13">10192</strain>
    </source>
</reference>
<dbReference type="InterPro" id="IPR002646">
    <property type="entry name" value="PolA_pol_head_dom"/>
</dbReference>
<dbReference type="Gene3D" id="3.30.460.10">
    <property type="entry name" value="Beta Polymerase, domain 2"/>
    <property type="match status" value="1"/>
</dbReference>
<dbReference type="AlphaFoldDB" id="A0A9D9DMH0"/>
<dbReference type="InterPro" id="IPR003607">
    <property type="entry name" value="HD/PDEase_dom"/>
</dbReference>
<evidence type="ECO:0000256" key="5">
    <source>
        <dbReference type="ARBA" id="ARBA00022694"/>
    </source>
</evidence>
<evidence type="ECO:0000256" key="8">
    <source>
        <dbReference type="ARBA" id="ARBA00022741"/>
    </source>
</evidence>
<dbReference type="GO" id="GO:0016779">
    <property type="term" value="F:nucleotidyltransferase activity"/>
    <property type="evidence" value="ECO:0007669"/>
    <property type="project" value="UniProtKB-KW"/>
</dbReference>
<gene>
    <name evidence="13" type="ORF">IAC76_00240</name>
</gene>
<keyword evidence="10 11" id="KW-0694">RNA-binding</keyword>
<dbReference type="Proteomes" id="UP000823632">
    <property type="component" value="Unassembled WGS sequence"/>
</dbReference>
<keyword evidence="6" id="KW-0548">Nucleotidyltransferase</keyword>
<reference evidence="13" key="2">
    <citation type="journal article" date="2021" name="PeerJ">
        <title>Extensive microbial diversity within the chicken gut microbiome revealed by metagenomics and culture.</title>
        <authorList>
            <person name="Gilroy R."/>
            <person name="Ravi A."/>
            <person name="Getino M."/>
            <person name="Pursley I."/>
            <person name="Horton D.L."/>
            <person name="Alikhan N.F."/>
            <person name="Baker D."/>
            <person name="Gharbi K."/>
            <person name="Hall N."/>
            <person name="Watson M."/>
            <person name="Adriaenssens E.M."/>
            <person name="Foster-Nyarko E."/>
            <person name="Jarju S."/>
            <person name="Secka A."/>
            <person name="Antonio M."/>
            <person name="Oren A."/>
            <person name="Chaudhuri R.R."/>
            <person name="La Ragione R."/>
            <person name="Hildebrand F."/>
            <person name="Pallen M.J."/>
        </authorList>
    </citation>
    <scope>NUCLEOTIDE SEQUENCE</scope>
    <source>
        <strain evidence="13">10192</strain>
    </source>
</reference>
<evidence type="ECO:0000256" key="2">
    <source>
        <dbReference type="ARBA" id="ARBA00007265"/>
    </source>
</evidence>
<dbReference type="GO" id="GO:0008033">
    <property type="term" value="P:tRNA processing"/>
    <property type="evidence" value="ECO:0007669"/>
    <property type="project" value="UniProtKB-KW"/>
</dbReference>
<dbReference type="InterPro" id="IPR032828">
    <property type="entry name" value="PolyA_RNA-bd"/>
</dbReference>
<dbReference type="Pfam" id="PF12627">
    <property type="entry name" value="PolyA_pol_RNAbd"/>
    <property type="match status" value="1"/>
</dbReference>
<dbReference type="InterPro" id="IPR050124">
    <property type="entry name" value="tRNA_CCA-adding_enzyme"/>
</dbReference>
<proteinExistence type="inferred from homology"/>
<dbReference type="EMBL" id="JADIND010000005">
    <property type="protein sequence ID" value="MBO8429792.1"/>
    <property type="molecule type" value="Genomic_DNA"/>
</dbReference>
<dbReference type="InterPro" id="IPR006674">
    <property type="entry name" value="HD_domain"/>
</dbReference>
<sequence length="476" mass="54479">MNTQITAKIKSDEILTKILSNCDNEIYLVGGAVRDFLMDKETFDRDLIVMDEDAGEFARKIKDLFDAAYVPLDEKNKIYRLVLPDKINYLDITNPIENSLEKDLMRRDMAINAIAVNLRTYEVVDMCGGITDIKNHTLSLISEHNFEDDPLRLLRVYRFQSTLGFDLTAPTIHAVCMLAAHIKEPALERINSEIIKLFGGEYAHKAVLNMDKTWLLEEIFPFVKELKQVPPNTHHHLDLFHHSVETVRQIQLIYEESDDEVKKHMDEKSFGGESRLAHLKFAGFLHDIGKFSTWTIEEDTGRHRFIKHDAIGAKLAENLLKEMKFSNKQIKYITAMIKNHIYPSQLMTAPEIDFDTPAGEKAMMRFIRKTDDNVIDNIILAMADRLSARGEAITDEMVENNISALKKLLSFYLKIKDSLEPLPVLLDGNEVMKILNIKPSKQLGEIMNALHEAQLSGDVTTKEQAVEFINNYAYHG</sequence>
<dbReference type="InterPro" id="IPR043519">
    <property type="entry name" value="NT_sf"/>
</dbReference>
<keyword evidence="7" id="KW-0479">Metal-binding</keyword>
<evidence type="ECO:0000256" key="9">
    <source>
        <dbReference type="ARBA" id="ARBA00022842"/>
    </source>
</evidence>
<evidence type="ECO:0000256" key="6">
    <source>
        <dbReference type="ARBA" id="ARBA00022695"/>
    </source>
</evidence>
<evidence type="ECO:0000256" key="3">
    <source>
        <dbReference type="ARBA" id="ARBA00022555"/>
    </source>
</evidence>
<accession>A0A9D9DMH0</accession>
<dbReference type="Pfam" id="PF01966">
    <property type="entry name" value="HD"/>
    <property type="match status" value="1"/>
</dbReference>
<feature type="domain" description="HD" evidence="12">
    <location>
        <begin position="239"/>
        <end position="389"/>
    </location>
</feature>
<protein>
    <submittedName>
        <fullName evidence="13">HD domain-containing protein</fullName>
    </submittedName>
</protein>
<evidence type="ECO:0000313" key="13">
    <source>
        <dbReference type="EMBL" id="MBO8429792.1"/>
    </source>
</evidence>
<evidence type="ECO:0000256" key="11">
    <source>
        <dbReference type="RuleBase" id="RU003953"/>
    </source>
</evidence>
<keyword evidence="4 11" id="KW-0808">Transferase</keyword>
<comment type="similarity">
    <text evidence="2 11">Belongs to the tRNA nucleotidyltransferase/poly(A) polymerase family.</text>
</comment>
<evidence type="ECO:0000259" key="12">
    <source>
        <dbReference type="PROSITE" id="PS51831"/>
    </source>
</evidence>
<dbReference type="PROSITE" id="PS51831">
    <property type="entry name" value="HD"/>
    <property type="match status" value="1"/>
</dbReference>
<dbReference type="GO" id="GO:0000166">
    <property type="term" value="F:nucleotide binding"/>
    <property type="evidence" value="ECO:0007669"/>
    <property type="project" value="UniProtKB-KW"/>
</dbReference>
<evidence type="ECO:0000256" key="7">
    <source>
        <dbReference type="ARBA" id="ARBA00022723"/>
    </source>
</evidence>
<dbReference type="SMART" id="SM00471">
    <property type="entry name" value="HDc"/>
    <property type="match status" value="1"/>
</dbReference>
<evidence type="ECO:0000313" key="14">
    <source>
        <dbReference type="Proteomes" id="UP000823632"/>
    </source>
</evidence>
<dbReference type="Pfam" id="PF01743">
    <property type="entry name" value="PolyA_pol"/>
    <property type="match status" value="1"/>
</dbReference>
<dbReference type="PANTHER" id="PTHR47545">
    <property type="entry name" value="MULTIFUNCTIONAL CCA PROTEIN"/>
    <property type="match status" value="1"/>
</dbReference>
<evidence type="ECO:0000256" key="1">
    <source>
        <dbReference type="ARBA" id="ARBA00001946"/>
    </source>
</evidence>
<comment type="caution">
    <text evidence="13">The sequence shown here is derived from an EMBL/GenBank/DDBJ whole genome shotgun (WGS) entry which is preliminary data.</text>
</comment>
<keyword evidence="8" id="KW-0547">Nucleotide-binding</keyword>
<keyword evidence="9" id="KW-0460">Magnesium</keyword>
<comment type="cofactor">
    <cofactor evidence="1">
        <name>Mg(2+)</name>
        <dbReference type="ChEBI" id="CHEBI:18420"/>
    </cofactor>
</comment>
<dbReference type="PANTHER" id="PTHR47545:SF2">
    <property type="entry name" value="CC-ADDING TRNA NUCLEOTIDYLTRANSFERASE"/>
    <property type="match status" value="1"/>
</dbReference>
<evidence type="ECO:0000256" key="10">
    <source>
        <dbReference type="ARBA" id="ARBA00022884"/>
    </source>
</evidence>